<dbReference type="Pfam" id="PF13561">
    <property type="entry name" value="adh_short_C2"/>
    <property type="match status" value="1"/>
</dbReference>
<dbReference type="Gene3D" id="3.40.50.720">
    <property type="entry name" value="NAD(P)-binding Rossmann-like Domain"/>
    <property type="match status" value="1"/>
</dbReference>
<dbReference type="PRINTS" id="PR00081">
    <property type="entry name" value="GDHRDH"/>
</dbReference>
<dbReference type="SUPFAM" id="SSF51735">
    <property type="entry name" value="NAD(P)-binding Rossmann-fold domains"/>
    <property type="match status" value="1"/>
</dbReference>
<evidence type="ECO:0000256" key="2">
    <source>
        <dbReference type="ARBA" id="ARBA00023002"/>
    </source>
</evidence>
<dbReference type="GO" id="GO:0048038">
    <property type="term" value="F:quinone binding"/>
    <property type="evidence" value="ECO:0007669"/>
    <property type="project" value="TreeGrafter"/>
</dbReference>
<dbReference type="GO" id="GO:0016616">
    <property type="term" value="F:oxidoreductase activity, acting on the CH-OH group of donors, NAD or NADP as acceptor"/>
    <property type="evidence" value="ECO:0007669"/>
    <property type="project" value="TreeGrafter"/>
</dbReference>
<keyword evidence="2" id="KW-0560">Oxidoreductase</keyword>
<evidence type="ECO:0000313" key="3">
    <source>
        <dbReference type="EMBL" id="NKX55912.1"/>
    </source>
</evidence>
<protein>
    <submittedName>
        <fullName evidence="3">SDR family oxidoreductase</fullName>
    </submittedName>
</protein>
<dbReference type="GO" id="GO:0006633">
    <property type="term" value="P:fatty acid biosynthetic process"/>
    <property type="evidence" value="ECO:0007669"/>
    <property type="project" value="TreeGrafter"/>
</dbReference>
<gene>
    <name evidence="3" type="ORF">HGG74_15460</name>
</gene>
<dbReference type="FunFam" id="3.40.50.720:FF:000084">
    <property type="entry name" value="Short-chain dehydrogenase reductase"/>
    <property type="match status" value="1"/>
</dbReference>
<dbReference type="PRINTS" id="PR00080">
    <property type="entry name" value="SDRFAMILY"/>
</dbReference>
<name>A0A7X6K4Z8_9MICC</name>
<comment type="caution">
    <text evidence="3">The sequence shown here is derived from an EMBL/GenBank/DDBJ whole genome shotgun (WGS) entry which is preliminary data.</text>
</comment>
<accession>A0A7X6K4Z8</accession>
<dbReference type="AlphaFoldDB" id="A0A7X6K4Z8"/>
<dbReference type="CDD" id="cd05233">
    <property type="entry name" value="SDR_c"/>
    <property type="match status" value="1"/>
</dbReference>
<reference evidence="3 4" key="1">
    <citation type="submission" date="2020-04" db="EMBL/GenBank/DDBJ databases">
        <title>Arthrobacter sp. nov.</title>
        <authorList>
            <person name="Liu S."/>
        </authorList>
    </citation>
    <scope>NUCLEOTIDE SEQUENCE [LARGE SCALE GENOMIC DNA]</scope>
    <source>
        <strain evidence="3 4">E918</strain>
    </source>
</reference>
<dbReference type="PANTHER" id="PTHR42760">
    <property type="entry name" value="SHORT-CHAIN DEHYDROGENASES/REDUCTASES FAMILY MEMBER"/>
    <property type="match status" value="1"/>
</dbReference>
<organism evidence="3 4">
    <name type="scientific">Arthrobacter mobilis</name>
    <dbReference type="NCBI Taxonomy" id="2724944"/>
    <lineage>
        <taxon>Bacteria</taxon>
        <taxon>Bacillati</taxon>
        <taxon>Actinomycetota</taxon>
        <taxon>Actinomycetes</taxon>
        <taxon>Micrococcales</taxon>
        <taxon>Micrococcaceae</taxon>
        <taxon>Arthrobacter</taxon>
    </lineage>
</organism>
<evidence type="ECO:0000256" key="1">
    <source>
        <dbReference type="ARBA" id="ARBA00006484"/>
    </source>
</evidence>
<evidence type="ECO:0000313" key="4">
    <source>
        <dbReference type="Proteomes" id="UP000544090"/>
    </source>
</evidence>
<dbReference type="EMBL" id="JAAZSQ010000017">
    <property type="protein sequence ID" value="NKX55912.1"/>
    <property type="molecule type" value="Genomic_DNA"/>
</dbReference>
<keyword evidence="4" id="KW-1185">Reference proteome</keyword>
<dbReference type="Proteomes" id="UP000544090">
    <property type="component" value="Unassembled WGS sequence"/>
</dbReference>
<sequence length="268" mass="28125">MKGIQVKFPDLAGRTAFVTGAASGIGRAIAATYAAFGARVTCADLDKAGAQSTVAEIEAAGGVAEAVGVDVSSRAEVDQAVDAAVARWGRLDVLCNAAGIFIDVTPSAASDTDLSKVMQVNYMGSLYASQAAVRHMRPARSGSIVNLSTGGLDKPRPEQLAYVASKAAVTELTRCLALEVGAANIRVNAIAAGYIDTPMIRRNYVDDNGTLDEARWNETLDNYRSLSPLGMVGEPMDVAWAALYLATDMSRFTTGQTLRPNGGFVMPR</sequence>
<dbReference type="PANTHER" id="PTHR42760:SF133">
    <property type="entry name" value="3-OXOACYL-[ACYL-CARRIER-PROTEIN] REDUCTASE"/>
    <property type="match status" value="1"/>
</dbReference>
<proteinExistence type="inferred from homology"/>
<comment type="similarity">
    <text evidence="1">Belongs to the short-chain dehydrogenases/reductases (SDR) family.</text>
</comment>
<dbReference type="InterPro" id="IPR036291">
    <property type="entry name" value="NAD(P)-bd_dom_sf"/>
</dbReference>
<dbReference type="InterPro" id="IPR002347">
    <property type="entry name" value="SDR_fam"/>
</dbReference>